<dbReference type="EMBL" id="RCHU02000011">
    <property type="protein sequence ID" value="KAL3576164.1"/>
    <property type="molecule type" value="Genomic_DNA"/>
</dbReference>
<name>A0ACC4BC74_POPAL</name>
<keyword evidence="2" id="KW-1185">Reference proteome</keyword>
<accession>A0ACC4BC74</accession>
<gene>
    <name evidence="1" type="ORF">D5086_021447</name>
</gene>
<sequence>MVGNLPSLSPTTQGQAISWNIGPSPSQHHPGTTIPPSPSLVHFPDFTATSSCQFFETDLGQTRMEVQGEPSIDPMAAEVAVVVGKSIGCSDCKRAKLAAQTGSPDAFFGSPQVVQVFEDYTTTAAASPPRRVAAPYVGCFLPAAVMAEAFC</sequence>
<evidence type="ECO:0000313" key="1">
    <source>
        <dbReference type="EMBL" id="KAL3576164.1"/>
    </source>
</evidence>
<proteinExistence type="predicted"/>
<organism evidence="1 2">
    <name type="scientific">Populus alba</name>
    <name type="common">White poplar</name>
    <dbReference type="NCBI Taxonomy" id="43335"/>
    <lineage>
        <taxon>Eukaryota</taxon>
        <taxon>Viridiplantae</taxon>
        <taxon>Streptophyta</taxon>
        <taxon>Embryophyta</taxon>
        <taxon>Tracheophyta</taxon>
        <taxon>Spermatophyta</taxon>
        <taxon>Magnoliopsida</taxon>
        <taxon>eudicotyledons</taxon>
        <taxon>Gunneridae</taxon>
        <taxon>Pentapetalae</taxon>
        <taxon>rosids</taxon>
        <taxon>fabids</taxon>
        <taxon>Malpighiales</taxon>
        <taxon>Salicaceae</taxon>
        <taxon>Saliceae</taxon>
        <taxon>Populus</taxon>
    </lineage>
</organism>
<evidence type="ECO:0000313" key="2">
    <source>
        <dbReference type="Proteomes" id="UP000309997"/>
    </source>
</evidence>
<protein>
    <submittedName>
        <fullName evidence="1">Uncharacterized protein</fullName>
    </submittedName>
</protein>
<reference evidence="1 2" key="1">
    <citation type="journal article" date="2024" name="Plant Biotechnol. J.">
        <title>Genome and CRISPR/Cas9 system of a widespread forest tree (Populus alba) in the world.</title>
        <authorList>
            <person name="Liu Y.J."/>
            <person name="Jiang P.F."/>
            <person name="Han X.M."/>
            <person name="Li X.Y."/>
            <person name="Wang H.M."/>
            <person name="Wang Y.J."/>
            <person name="Wang X.X."/>
            <person name="Zeng Q.Y."/>
        </authorList>
    </citation>
    <scope>NUCLEOTIDE SEQUENCE [LARGE SCALE GENOMIC DNA]</scope>
    <source>
        <strain evidence="2">cv. PAL-ZL1</strain>
    </source>
</reference>
<comment type="caution">
    <text evidence="1">The sequence shown here is derived from an EMBL/GenBank/DDBJ whole genome shotgun (WGS) entry which is preliminary data.</text>
</comment>
<dbReference type="Proteomes" id="UP000309997">
    <property type="component" value="Unassembled WGS sequence"/>
</dbReference>